<dbReference type="PANTHER" id="PTHR24346:SF92">
    <property type="entry name" value="SNF1-RELATED PROTEIN KINASE 2.6"/>
    <property type="match status" value="1"/>
</dbReference>
<dbReference type="GO" id="GO:0005524">
    <property type="term" value="F:ATP binding"/>
    <property type="evidence" value="ECO:0007669"/>
    <property type="project" value="UniProtKB-KW"/>
</dbReference>
<dbReference type="Proteomes" id="UP001255856">
    <property type="component" value="Unassembled WGS sequence"/>
</dbReference>
<feature type="domain" description="Protein kinase" evidence="4">
    <location>
        <begin position="14"/>
        <end position="279"/>
    </location>
</feature>
<dbReference type="InterPro" id="IPR000719">
    <property type="entry name" value="Prot_kinase_dom"/>
</dbReference>
<dbReference type="GO" id="GO:0035556">
    <property type="term" value="P:intracellular signal transduction"/>
    <property type="evidence" value="ECO:0007669"/>
    <property type="project" value="TreeGrafter"/>
</dbReference>
<keyword evidence="6" id="KW-1185">Reference proteome</keyword>
<dbReference type="FunFam" id="1.10.510.10:FF:000571">
    <property type="entry name" value="Maternal embryonic leucine zipper kinase"/>
    <property type="match status" value="1"/>
</dbReference>
<evidence type="ECO:0000256" key="1">
    <source>
        <dbReference type="ARBA" id="ARBA00022741"/>
    </source>
</evidence>
<dbReference type="Pfam" id="PF00069">
    <property type="entry name" value="Pkinase"/>
    <property type="match status" value="1"/>
</dbReference>
<keyword evidence="1" id="KW-0547">Nucleotide-binding</keyword>
<dbReference type="CDD" id="cd14003">
    <property type="entry name" value="STKc_AMPK-like"/>
    <property type="match status" value="1"/>
</dbReference>
<dbReference type="SUPFAM" id="SSF56112">
    <property type="entry name" value="Protein kinase-like (PK-like)"/>
    <property type="match status" value="1"/>
</dbReference>
<sequence length="337" mass="38725">MDAKEDPLTGHARYSTLKYINKGSFGFVVLAENKETHETVAIKFVEVANESDRKHSHREIMNHQSLLHPHVVQLKEVMCVPPYLAIVMEYVPGGDMFQYVVSRRGLPESEARWFFQQLILGMDYCHRKGVMSRDIKLENTLLVLQPDKKPLIKLCDFGYSKHELLDSVAKSKVGTPGYTAPEVISNVRGYDGKLADVWSAGVMLYTMLFARYPFERPEDKKLRQNERLQRILHRIMKVDYVFPDYANISEECKDMIQHILVADPAKRYTIKQIQQHPWFQHELPPGSLEYNDWALNLDVTPAQTSEGVDAIIQSAKEALDAKHRQGRPRPTSSPQGY</sequence>
<protein>
    <recommendedName>
        <fullName evidence="4">Protein kinase domain-containing protein</fullName>
    </recommendedName>
</protein>
<evidence type="ECO:0000256" key="2">
    <source>
        <dbReference type="ARBA" id="ARBA00022840"/>
    </source>
</evidence>
<organism evidence="5 6">
    <name type="scientific">Prototheca wickerhamii</name>
    <dbReference type="NCBI Taxonomy" id="3111"/>
    <lineage>
        <taxon>Eukaryota</taxon>
        <taxon>Viridiplantae</taxon>
        <taxon>Chlorophyta</taxon>
        <taxon>core chlorophytes</taxon>
        <taxon>Trebouxiophyceae</taxon>
        <taxon>Chlorellales</taxon>
        <taxon>Chlorellaceae</taxon>
        <taxon>Prototheca</taxon>
    </lineage>
</organism>
<comment type="caution">
    <text evidence="5">The sequence shown here is derived from an EMBL/GenBank/DDBJ whole genome shotgun (WGS) entry which is preliminary data.</text>
</comment>
<dbReference type="AlphaFoldDB" id="A0AAD9IP20"/>
<reference evidence="5" key="1">
    <citation type="submission" date="2021-01" db="EMBL/GenBank/DDBJ databases">
        <authorList>
            <person name="Eckstrom K.M.E."/>
        </authorList>
    </citation>
    <scope>NUCLEOTIDE SEQUENCE</scope>
    <source>
        <strain evidence="5">UVCC 0001</strain>
    </source>
</reference>
<evidence type="ECO:0000313" key="6">
    <source>
        <dbReference type="Proteomes" id="UP001255856"/>
    </source>
</evidence>
<dbReference type="PROSITE" id="PS50011">
    <property type="entry name" value="PROTEIN_KINASE_DOM"/>
    <property type="match status" value="1"/>
</dbReference>
<proteinExistence type="predicted"/>
<dbReference type="Gene3D" id="1.10.510.10">
    <property type="entry name" value="Transferase(Phosphotransferase) domain 1"/>
    <property type="match status" value="1"/>
</dbReference>
<gene>
    <name evidence="5" type="ORF">QBZ16_002102</name>
</gene>
<dbReference type="SMART" id="SM00220">
    <property type="entry name" value="S_TKc"/>
    <property type="match status" value="1"/>
</dbReference>
<accession>A0AAD9IP20</accession>
<evidence type="ECO:0000259" key="4">
    <source>
        <dbReference type="PROSITE" id="PS50011"/>
    </source>
</evidence>
<dbReference type="GO" id="GO:0004674">
    <property type="term" value="F:protein serine/threonine kinase activity"/>
    <property type="evidence" value="ECO:0007669"/>
    <property type="project" value="TreeGrafter"/>
</dbReference>
<dbReference type="InterPro" id="IPR011009">
    <property type="entry name" value="Kinase-like_dom_sf"/>
</dbReference>
<feature type="region of interest" description="Disordered" evidence="3">
    <location>
        <begin position="318"/>
        <end position="337"/>
    </location>
</feature>
<dbReference type="GO" id="GO:0005737">
    <property type="term" value="C:cytoplasm"/>
    <property type="evidence" value="ECO:0007669"/>
    <property type="project" value="TreeGrafter"/>
</dbReference>
<name>A0AAD9IP20_PROWI</name>
<dbReference type="PANTHER" id="PTHR24346">
    <property type="entry name" value="MAP/MICROTUBULE AFFINITY-REGULATING KINASE"/>
    <property type="match status" value="1"/>
</dbReference>
<evidence type="ECO:0000313" key="5">
    <source>
        <dbReference type="EMBL" id="KAK2079707.1"/>
    </source>
</evidence>
<evidence type="ECO:0000256" key="3">
    <source>
        <dbReference type="SAM" id="MobiDB-lite"/>
    </source>
</evidence>
<dbReference type="EMBL" id="JASFZW010000002">
    <property type="protein sequence ID" value="KAK2079707.1"/>
    <property type="molecule type" value="Genomic_DNA"/>
</dbReference>
<keyword evidence="2" id="KW-0067">ATP-binding</keyword>